<dbReference type="InterPro" id="IPR050239">
    <property type="entry name" value="Sigma-70_RNA_pol_init_factors"/>
</dbReference>
<dbReference type="PATRIC" id="fig|292563.3.peg.2371"/>
<dbReference type="AlphaFoldDB" id="K9YQ52"/>
<dbReference type="PANTHER" id="PTHR30603:SF60">
    <property type="entry name" value="RNA POLYMERASE SIGMA FACTOR RPOD"/>
    <property type="match status" value="1"/>
</dbReference>
<dbReference type="NCBIfam" id="TIGR02937">
    <property type="entry name" value="sigma70-ECF"/>
    <property type="match status" value="1"/>
</dbReference>
<dbReference type="NCBIfam" id="TIGR02997">
    <property type="entry name" value="Sig70-cyanoRpoD"/>
    <property type="match status" value="1"/>
</dbReference>
<evidence type="ECO:0000256" key="3">
    <source>
        <dbReference type="ARBA" id="ARBA00023082"/>
    </source>
</evidence>
<dbReference type="KEGG" id="csn:Cyast_2269"/>
<name>K9YQ52_CYASC</name>
<evidence type="ECO:0000256" key="6">
    <source>
        <dbReference type="RuleBase" id="RU362124"/>
    </source>
</evidence>
<reference evidence="11" key="1">
    <citation type="journal article" date="2013" name="Proc. Natl. Acad. Sci. U.S.A.">
        <title>Improving the coverage of the cyanobacterial phylum using diversity-driven genome sequencing.</title>
        <authorList>
            <person name="Shih P.M."/>
            <person name="Wu D."/>
            <person name="Latifi A."/>
            <person name="Axen S.D."/>
            <person name="Fewer D.P."/>
            <person name="Talla E."/>
            <person name="Calteau A."/>
            <person name="Cai F."/>
            <person name="Tandeau de Marsac N."/>
            <person name="Rippka R."/>
            <person name="Herdman M."/>
            <person name="Sivonen K."/>
            <person name="Coursin T."/>
            <person name="Laurent T."/>
            <person name="Goodwin L."/>
            <person name="Nolan M."/>
            <person name="Davenport K.W."/>
            <person name="Han C.S."/>
            <person name="Rubin E.M."/>
            <person name="Eisen J.A."/>
            <person name="Woyke T."/>
            <person name="Gugger M."/>
            <person name="Kerfeld C.A."/>
        </authorList>
    </citation>
    <scope>NUCLEOTIDE SEQUENCE [LARGE SCALE GENOMIC DNA]</scope>
    <source>
        <strain evidence="11">ATCC 29140 / PCC 7202</strain>
    </source>
</reference>
<organism evidence="10 11">
    <name type="scientific">Cyanobacterium stanieri (strain ATCC 29140 / PCC 7202)</name>
    <dbReference type="NCBI Taxonomy" id="292563"/>
    <lineage>
        <taxon>Bacteria</taxon>
        <taxon>Bacillati</taxon>
        <taxon>Cyanobacteriota</taxon>
        <taxon>Cyanophyceae</taxon>
        <taxon>Oscillatoriophycideae</taxon>
        <taxon>Chroococcales</taxon>
        <taxon>Geminocystaceae</taxon>
        <taxon>Cyanobacterium</taxon>
    </lineage>
</organism>
<dbReference type="InterPro" id="IPR007627">
    <property type="entry name" value="RNA_pol_sigma70_r2"/>
</dbReference>
<keyword evidence="3 6" id="KW-0731">Sigma factor</keyword>
<evidence type="ECO:0000259" key="8">
    <source>
        <dbReference type="PROSITE" id="PS00715"/>
    </source>
</evidence>
<dbReference type="Pfam" id="PF04542">
    <property type="entry name" value="Sigma70_r2"/>
    <property type="match status" value="1"/>
</dbReference>
<dbReference type="SUPFAM" id="SSF88659">
    <property type="entry name" value="Sigma3 and sigma4 domains of RNA polymerase sigma factors"/>
    <property type="match status" value="2"/>
</dbReference>
<dbReference type="PANTHER" id="PTHR30603">
    <property type="entry name" value="RNA POLYMERASE SIGMA FACTOR RPO"/>
    <property type="match status" value="1"/>
</dbReference>
<dbReference type="EMBL" id="CP003940">
    <property type="protein sequence ID" value="AFZ48218.1"/>
    <property type="molecule type" value="Genomic_DNA"/>
</dbReference>
<feature type="compositionally biased region" description="Low complexity" evidence="7">
    <location>
        <begin position="1"/>
        <end position="12"/>
    </location>
</feature>
<feature type="domain" description="RNA polymerase sigma-70" evidence="8">
    <location>
        <begin position="178"/>
        <end position="191"/>
    </location>
</feature>
<dbReference type="InterPro" id="IPR013325">
    <property type="entry name" value="RNA_pol_sigma_r2"/>
</dbReference>
<feature type="region of interest" description="Disordered" evidence="7">
    <location>
        <begin position="1"/>
        <end position="34"/>
    </location>
</feature>
<evidence type="ECO:0000256" key="4">
    <source>
        <dbReference type="ARBA" id="ARBA00023125"/>
    </source>
</evidence>
<dbReference type="InterPro" id="IPR013324">
    <property type="entry name" value="RNA_pol_sigma_r3/r4-like"/>
</dbReference>
<keyword evidence="11" id="KW-1185">Reference proteome</keyword>
<accession>K9YQ52</accession>
<dbReference type="Pfam" id="PF04539">
    <property type="entry name" value="Sigma70_r3"/>
    <property type="match status" value="1"/>
</dbReference>
<dbReference type="InterPro" id="IPR009042">
    <property type="entry name" value="RNA_pol_sigma70_r1_2"/>
</dbReference>
<evidence type="ECO:0000256" key="1">
    <source>
        <dbReference type="ARBA" id="ARBA00007788"/>
    </source>
</evidence>
<dbReference type="InterPro" id="IPR000943">
    <property type="entry name" value="RNA_pol_sigma70"/>
</dbReference>
<dbReference type="Proteomes" id="UP000010483">
    <property type="component" value="Chromosome"/>
</dbReference>
<evidence type="ECO:0000256" key="5">
    <source>
        <dbReference type="ARBA" id="ARBA00023163"/>
    </source>
</evidence>
<feature type="compositionally biased region" description="Polar residues" evidence="7">
    <location>
        <begin position="18"/>
        <end position="34"/>
    </location>
</feature>
<dbReference type="InterPro" id="IPR014284">
    <property type="entry name" value="RNA_pol_sigma-70_dom"/>
</dbReference>
<dbReference type="InterPro" id="IPR007630">
    <property type="entry name" value="RNA_pol_sigma70_r4"/>
</dbReference>
<comment type="function">
    <text evidence="6">Sigma factors are initiation factors that promote the attachment of RNA polymerase to specific initiation sites and are then released.</text>
</comment>
<keyword evidence="2 6" id="KW-0805">Transcription regulation</keyword>
<evidence type="ECO:0000313" key="10">
    <source>
        <dbReference type="EMBL" id="AFZ48218.1"/>
    </source>
</evidence>
<dbReference type="InterPro" id="IPR036388">
    <property type="entry name" value="WH-like_DNA-bd_sf"/>
</dbReference>
<dbReference type="STRING" id="292563.Cyast_2269"/>
<dbReference type="Pfam" id="PF00140">
    <property type="entry name" value="Sigma70_r1_2"/>
    <property type="match status" value="1"/>
</dbReference>
<dbReference type="Gene3D" id="1.20.120.1810">
    <property type="match status" value="1"/>
</dbReference>
<dbReference type="GO" id="GO:0006352">
    <property type="term" value="P:DNA-templated transcription initiation"/>
    <property type="evidence" value="ECO:0007669"/>
    <property type="project" value="InterPro"/>
</dbReference>
<dbReference type="InterPro" id="IPR017848">
    <property type="entry name" value="RNA_pol_sigma_RpoD/SigA_cyanob"/>
</dbReference>
<proteinExistence type="inferred from homology"/>
<dbReference type="GO" id="GO:0003677">
    <property type="term" value="F:DNA binding"/>
    <property type="evidence" value="ECO:0007669"/>
    <property type="project" value="UniProtKB-KW"/>
</dbReference>
<dbReference type="BioCyc" id="CSTA292563:G1353-2273-MONOMER"/>
<dbReference type="CDD" id="cd06171">
    <property type="entry name" value="Sigma70_r4"/>
    <property type="match status" value="1"/>
</dbReference>
<dbReference type="SUPFAM" id="SSF88946">
    <property type="entry name" value="Sigma2 domain of RNA polymerase sigma factors"/>
    <property type="match status" value="1"/>
</dbReference>
<evidence type="ECO:0000256" key="7">
    <source>
        <dbReference type="SAM" id="MobiDB-lite"/>
    </source>
</evidence>
<dbReference type="PROSITE" id="PS00716">
    <property type="entry name" value="SIGMA70_2"/>
    <property type="match status" value="1"/>
</dbReference>
<evidence type="ECO:0000259" key="9">
    <source>
        <dbReference type="PROSITE" id="PS00716"/>
    </source>
</evidence>
<dbReference type="eggNOG" id="COG0568">
    <property type="taxonomic scope" value="Bacteria"/>
</dbReference>
<comment type="similarity">
    <text evidence="1 6">Belongs to the sigma-70 factor family.</text>
</comment>
<dbReference type="Pfam" id="PF04545">
    <property type="entry name" value="Sigma70_r4"/>
    <property type="match status" value="1"/>
</dbReference>
<evidence type="ECO:0000313" key="11">
    <source>
        <dbReference type="Proteomes" id="UP000010483"/>
    </source>
</evidence>
<sequence length="389" mass="45179">MQELPSASSSSSGEFPTVTFSEKTQSANRPPNSRDSVRLYLRDIGRIPLLTKEQEIDLARKVRASKKLIDLRDKHGEEEKIAEYIKVFEVYESLSKKLSRFPRFDEWYAELDFTSLQLEQVLQSGFQKWAELADLSVDELREILSVGKRAKQQMINANLRLVVSIAKKYQNRGLDLLDLIQEGTLGLEKAVEKFDYRKGYHFSTYSYWWIRQGMTRAIATQSRSIRIPIHITEKLNLLKKTQRQLSQALGRTPKAEELAEKMEMTTFELRSFLSQIPRSISLETKVGEDYNTELVELIETDSATPEENLMLLSMRQDVSTLLDTLSEREAKILRLRYGFEDGKTYSLSDTAQMMHLSRERVRQIQAKAIQKLRQPNTRQQLHDYLEIIS</sequence>
<keyword evidence="5 6" id="KW-0804">Transcription</keyword>
<dbReference type="Gene3D" id="1.10.10.10">
    <property type="entry name" value="Winged helix-like DNA-binding domain superfamily/Winged helix DNA-binding domain"/>
    <property type="match status" value="2"/>
</dbReference>
<dbReference type="InterPro" id="IPR007624">
    <property type="entry name" value="RNA_pol_sigma70_r3"/>
</dbReference>
<keyword evidence="4 6" id="KW-0238">DNA-binding</keyword>
<dbReference type="PROSITE" id="PS00715">
    <property type="entry name" value="SIGMA70_1"/>
    <property type="match status" value="1"/>
</dbReference>
<evidence type="ECO:0000256" key="2">
    <source>
        <dbReference type="ARBA" id="ARBA00023015"/>
    </source>
</evidence>
<protein>
    <recommendedName>
        <fullName evidence="6">RNA polymerase sigma factor</fullName>
    </recommendedName>
</protein>
<feature type="domain" description="RNA polymerase sigma-70" evidence="9">
    <location>
        <begin position="346"/>
        <end position="372"/>
    </location>
</feature>
<dbReference type="PRINTS" id="PR00046">
    <property type="entry name" value="SIGMA70FCT"/>
</dbReference>
<dbReference type="GO" id="GO:0016987">
    <property type="term" value="F:sigma factor activity"/>
    <property type="evidence" value="ECO:0007669"/>
    <property type="project" value="UniProtKB-KW"/>
</dbReference>
<dbReference type="HOGENOM" id="CLU_014793_3_4_3"/>
<gene>
    <name evidence="10" type="ordered locus">Cyast_2269</name>
</gene>